<dbReference type="Pfam" id="PF22920">
    <property type="entry name" value="UvrC_RNaseH"/>
    <property type="match status" value="1"/>
</dbReference>
<keyword evidence="3 7" id="KW-0228">DNA excision</keyword>
<evidence type="ECO:0000313" key="12">
    <source>
        <dbReference type="Proteomes" id="UP000297014"/>
    </source>
</evidence>
<proteinExistence type="inferred from homology"/>
<dbReference type="InterPro" id="IPR001943">
    <property type="entry name" value="UVR_dom"/>
</dbReference>
<keyword evidence="6 7" id="KW-0742">SOS response</keyword>
<dbReference type="FunFam" id="1.10.150.20:FF:000005">
    <property type="entry name" value="UvrABC system protein C"/>
    <property type="match status" value="1"/>
</dbReference>
<comment type="caution">
    <text evidence="11">The sequence shown here is derived from an EMBL/GenBank/DDBJ whole genome shotgun (WGS) entry which is preliminary data.</text>
</comment>
<dbReference type="SUPFAM" id="SSF82771">
    <property type="entry name" value="GIY-YIG endonuclease"/>
    <property type="match status" value="1"/>
</dbReference>
<feature type="domain" description="UVR" evidence="8">
    <location>
        <begin position="195"/>
        <end position="230"/>
    </location>
</feature>
<keyword evidence="5 7" id="KW-0234">DNA repair</keyword>
<dbReference type="PANTHER" id="PTHR30562:SF1">
    <property type="entry name" value="UVRABC SYSTEM PROTEIN C"/>
    <property type="match status" value="1"/>
</dbReference>
<dbReference type="GO" id="GO:0003677">
    <property type="term" value="F:DNA binding"/>
    <property type="evidence" value="ECO:0007669"/>
    <property type="project" value="UniProtKB-UniRule"/>
</dbReference>
<dbReference type="InterPro" id="IPR035901">
    <property type="entry name" value="GIY-YIG_endonuc_sf"/>
</dbReference>
<dbReference type="NCBIfam" id="NF001824">
    <property type="entry name" value="PRK00558.1-5"/>
    <property type="match status" value="1"/>
</dbReference>
<dbReference type="FunFam" id="3.30.420.340:FF:000002">
    <property type="entry name" value="UvrABC system protein C"/>
    <property type="match status" value="1"/>
</dbReference>
<dbReference type="InterPro" id="IPR038476">
    <property type="entry name" value="UvrC_RNase_H_dom_sf"/>
</dbReference>
<dbReference type="Pfam" id="PF02151">
    <property type="entry name" value="UVR"/>
    <property type="match status" value="1"/>
</dbReference>
<dbReference type="SMART" id="SM00465">
    <property type="entry name" value="GIYc"/>
    <property type="match status" value="1"/>
</dbReference>
<dbReference type="GO" id="GO:0006289">
    <property type="term" value="P:nucleotide-excision repair"/>
    <property type="evidence" value="ECO:0007669"/>
    <property type="project" value="UniProtKB-UniRule"/>
</dbReference>
<dbReference type="Pfam" id="PF08459">
    <property type="entry name" value="UvrC_RNaseH_dom"/>
    <property type="match status" value="1"/>
</dbReference>
<reference evidence="11 12" key="1">
    <citation type="submission" date="2014-01" db="EMBL/GenBank/DDBJ databases">
        <title>Draft genome sequencing of Bacillus alcalophilus CGMCC 1.3604.</title>
        <authorList>
            <person name="Yang J."/>
            <person name="Diao L."/>
            <person name="Yang S."/>
        </authorList>
    </citation>
    <scope>NUCLEOTIDE SEQUENCE [LARGE SCALE GENOMIC DNA]</scope>
    <source>
        <strain evidence="11 12">CGMCC 1.3604</strain>
    </source>
</reference>
<dbReference type="Proteomes" id="UP000297014">
    <property type="component" value="Unassembled WGS sequence"/>
</dbReference>
<dbReference type="AlphaFoldDB" id="A0A4S4JZP2"/>
<dbReference type="Pfam" id="PF01541">
    <property type="entry name" value="GIY-YIG"/>
    <property type="match status" value="1"/>
</dbReference>
<dbReference type="InterPro" id="IPR010994">
    <property type="entry name" value="RuvA_2-like"/>
</dbReference>
<dbReference type="CDD" id="cd10434">
    <property type="entry name" value="GIY-YIG_UvrC_Cho"/>
    <property type="match status" value="1"/>
</dbReference>
<evidence type="ECO:0000256" key="1">
    <source>
        <dbReference type="ARBA" id="ARBA00022490"/>
    </source>
</evidence>
<evidence type="ECO:0000256" key="2">
    <source>
        <dbReference type="ARBA" id="ARBA00022763"/>
    </source>
</evidence>
<dbReference type="PROSITE" id="PS50165">
    <property type="entry name" value="UVRC"/>
    <property type="match status" value="1"/>
</dbReference>
<dbReference type="PANTHER" id="PTHR30562">
    <property type="entry name" value="UVRC/OXIDOREDUCTASE"/>
    <property type="match status" value="1"/>
</dbReference>
<comment type="function">
    <text evidence="7">The UvrABC repair system catalyzes the recognition and processing of DNA lesions. UvrC both incises the 5' and 3' sides of the lesion. The N-terminal half is responsible for the 3' incision and the C-terminal half is responsible for the 5' incision.</text>
</comment>
<comment type="similarity">
    <text evidence="7">Belongs to the UvrC family.</text>
</comment>
<dbReference type="PROSITE" id="PS50164">
    <property type="entry name" value="GIY_YIG"/>
    <property type="match status" value="1"/>
</dbReference>
<keyword evidence="4 7" id="KW-0267">Excision nuclease</keyword>
<feature type="domain" description="GIY-YIG" evidence="9">
    <location>
        <begin position="13"/>
        <end position="90"/>
    </location>
</feature>
<dbReference type="Gene3D" id="3.40.1440.10">
    <property type="entry name" value="GIY-YIG endonuclease"/>
    <property type="match status" value="1"/>
</dbReference>
<keyword evidence="2 7" id="KW-0227">DNA damage</keyword>
<dbReference type="GO" id="GO:0009381">
    <property type="term" value="F:excinuclease ABC activity"/>
    <property type="evidence" value="ECO:0007669"/>
    <property type="project" value="UniProtKB-UniRule"/>
</dbReference>
<dbReference type="EMBL" id="JALP01000116">
    <property type="protein sequence ID" value="THG90786.1"/>
    <property type="molecule type" value="Genomic_DNA"/>
</dbReference>
<dbReference type="InterPro" id="IPR041663">
    <property type="entry name" value="DisA/LigA_HHH"/>
</dbReference>
<dbReference type="GO" id="GO:0005737">
    <property type="term" value="C:cytoplasm"/>
    <property type="evidence" value="ECO:0007669"/>
    <property type="project" value="UniProtKB-SubCell"/>
</dbReference>
<dbReference type="OrthoDB" id="9804933at2"/>
<dbReference type="GO" id="GO:0009432">
    <property type="term" value="P:SOS response"/>
    <property type="evidence" value="ECO:0007669"/>
    <property type="project" value="UniProtKB-UniRule"/>
</dbReference>
<evidence type="ECO:0000256" key="6">
    <source>
        <dbReference type="ARBA" id="ARBA00023236"/>
    </source>
</evidence>
<name>A0A4S4JZP2_ALKAL</name>
<dbReference type="RefSeq" id="WP_003324082.1">
    <property type="nucleotide sequence ID" value="NZ_JALP01000116.1"/>
</dbReference>
<dbReference type="Gene3D" id="1.10.150.20">
    <property type="entry name" value="5' to 3' exonuclease, C-terminal subdomain"/>
    <property type="match status" value="1"/>
</dbReference>
<evidence type="ECO:0000256" key="3">
    <source>
        <dbReference type="ARBA" id="ARBA00022769"/>
    </source>
</evidence>
<dbReference type="NCBIfam" id="TIGR00194">
    <property type="entry name" value="uvrC"/>
    <property type="match status" value="1"/>
</dbReference>
<dbReference type="SUPFAM" id="SSF46600">
    <property type="entry name" value="C-terminal UvrC-binding domain of UvrB"/>
    <property type="match status" value="1"/>
</dbReference>
<evidence type="ECO:0000259" key="9">
    <source>
        <dbReference type="PROSITE" id="PS50164"/>
    </source>
</evidence>
<dbReference type="InterPro" id="IPR036876">
    <property type="entry name" value="UVR_dom_sf"/>
</dbReference>
<dbReference type="InterPro" id="IPR050066">
    <property type="entry name" value="UvrABC_protein_C"/>
</dbReference>
<accession>A0A4S4JZP2</accession>
<evidence type="ECO:0000259" key="8">
    <source>
        <dbReference type="PROSITE" id="PS50151"/>
    </source>
</evidence>
<dbReference type="HAMAP" id="MF_00203">
    <property type="entry name" value="UvrC"/>
    <property type="match status" value="1"/>
</dbReference>
<evidence type="ECO:0000256" key="5">
    <source>
        <dbReference type="ARBA" id="ARBA00023204"/>
    </source>
</evidence>
<evidence type="ECO:0000256" key="4">
    <source>
        <dbReference type="ARBA" id="ARBA00022881"/>
    </source>
</evidence>
<dbReference type="InterPro" id="IPR047296">
    <property type="entry name" value="GIY-YIG_UvrC_Cho"/>
</dbReference>
<evidence type="ECO:0000259" key="10">
    <source>
        <dbReference type="PROSITE" id="PS50165"/>
    </source>
</evidence>
<dbReference type="FunFam" id="3.40.1440.10:FF:000001">
    <property type="entry name" value="UvrABC system protein C"/>
    <property type="match status" value="1"/>
</dbReference>
<dbReference type="Pfam" id="PF12826">
    <property type="entry name" value="HHH_2"/>
    <property type="match status" value="1"/>
</dbReference>
<keyword evidence="1 7" id="KW-0963">Cytoplasm</keyword>
<evidence type="ECO:0000313" key="11">
    <source>
        <dbReference type="EMBL" id="THG90786.1"/>
    </source>
</evidence>
<dbReference type="GO" id="GO:0009380">
    <property type="term" value="C:excinuclease repair complex"/>
    <property type="evidence" value="ECO:0007669"/>
    <property type="project" value="InterPro"/>
</dbReference>
<dbReference type="SUPFAM" id="SSF47781">
    <property type="entry name" value="RuvA domain 2-like"/>
    <property type="match status" value="1"/>
</dbReference>
<gene>
    <name evidence="7" type="primary">uvrC</name>
    <name evidence="11" type="ORF">AJ85_08785</name>
</gene>
<comment type="subunit">
    <text evidence="7">Interacts with UvrB in an incision complex.</text>
</comment>
<organism evidence="11 12">
    <name type="scientific">Alkalihalobacillus alcalophilus ATCC 27647 = CGMCC 1.3604</name>
    <dbReference type="NCBI Taxonomy" id="1218173"/>
    <lineage>
        <taxon>Bacteria</taxon>
        <taxon>Bacillati</taxon>
        <taxon>Bacillota</taxon>
        <taxon>Bacilli</taxon>
        <taxon>Bacillales</taxon>
        <taxon>Bacillaceae</taxon>
        <taxon>Alkalihalobacillus</taxon>
    </lineage>
</organism>
<feature type="domain" description="UvrC family homology region profile" evidence="10">
    <location>
        <begin position="246"/>
        <end position="465"/>
    </location>
</feature>
<sequence>MSQLKEKLAILPDQPGCYLMKDEQGTIIYVGKAKVLKNRVRSYFTGSHDGKTQRLVSEITDFEYIVTSSNIEALILELNLIKKHDPKYNVMLKDDKSYPYLKITNEEHPRLITTRQVKKDGGKYFGPYPNAGAANETKKMLDRLYPLRKCRTLPDKVCLYYHIGQCLAPCVYDVAKETNQELVQNITKFLRSGHDEVKQQITEKMMQASEELNFERAKELRDTLAYMETVMEKQKMTINDRVDRDVFGFSYDKGWMCVQVFFVRQGKLIERDVSIFPFYKDAPEDILTFIAQFYSKKEHIKPKEILVPDIIDAELLETFLEVRVSVPKKGKKKDLLELASENAKASLKDKFALIERDEERTVKAVERLGQALQIKPPYRIEAFDNSNIQGTDPVSAMVSFVDGKPSRKDYRKYKIKTVVGPDDYASMREVVRRRYLRLLREKLPFPDLIVIDGGRGHIAAAQDVLENELNLTIPVCGLAKDEKHRTSQLLIGDPPTIVPLKRDSHEFYLLQRIQDEVHRFALSFHRQTRSKSFFQSVLDDIPGVGEKRKNKLLKHFGSLKKMKEATVEELALSGIPQGVAESIYQALHEKENSKES</sequence>
<protein>
    <recommendedName>
        <fullName evidence="7">UvrABC system protein C</fullName>
        <shortName evidence="7">Protein UvrC</shortName>
    </recommendedName>
    <alternativeName>
        <fullName evidence="7">Excinuclease ABC subunit C</fullName>
    </alternativeName>
</protein>
<dbReference type="InterPro" id="IPR004791">
    <property type="entry name" value="UvrC"/>
</dbReference>
<dbReference type="PROSITE" id="PS50151">
    <property type="entry name" value="UVR"/>
    <property type="match status" value="1"/>
</dbReference>
<dbReference type="InterPro" id="IPR000305">
    <property type="entry name" value="GIY-YIG_endonuc"/>
</dbReference>
<dbReference type="InterPro" id="IPR001162">
    <property type="entry name" value="UvrC_RNase_H_dom"/>
</dbReference>
<evidence type="ECO:0000256" key="7">
    <source>
        <dbReference type="HAMAP-Rule" id="MF_00203"/>
    </source>
</evidence>
<comment type="subcellular location">
    <subcellularLocation>
        <location evidence="7">Cytoplasm</location>
    </subcellularLocation>
</comment>
<dbReference type="Gene3D" id="3.30.420.340">
    <property type="entry name" value="UvrC, RNAse H endonuclease domain"/>
    <property type="match status" value="1"/>
</dbReference>